<evidence type="ECO:0000313" key="2">
    <source>
        <dbReference type="Proteomes" id="UP000001075"/>
    </source>
</evidence>
<evidence type="ECO:0000313" key="1">
    <source>
        <dbReference type="EMBL" id="EGV96320.1"/>
    </source>
</evidence>
<gene>
    <name evidence="1" type="ORF">I79_002137</name>
</gene>
<dbReference type="AlphaFoldDB" id="G3GWL0"/>
<accession>G3GWL0</accession>
<protein>
    <submittedName>
        <fullName evidence="1">Uncharacterized protein</fullName>
    </submittedName>
</protein>
<dbReference type="EMBL" id="JH000052">
    <property type="protein sequence ID" value="EGV96320.1"/>
    <property type="molecule type" value="Genomic_DNA"/>
</dbReference>
<dbReference type="InParanoid" id="G3GWL0"/>
<sequence>MKCLSVGVVSVLGFGFLLITRLDSYLDGKEQGSPCYVSVPLQHFAQITDILH</sequence>
<proteinExistence type="predicted"/>
<reference evidence="2" key="1">
    <citation type="journal article" date="2011" name="Nat. Biotechnol.">
        <title>The genomic sequence of the Chinese hamster ovary (CHO)-K1 cell line.</title>
        <authorList>
            <person name="Xu X."/>
            <person name="Nagarajan H."/>
            <person name="Lewis N.E."/>
            <person name="Pan S."/>
            <person name="Cai Z."/>
            <person name="Liu X."/>
            <person name="Chen W."/>
            <person name="Xie M."/>
            <person name="Wang W."/>
            <person name="Hammond S."/>
            <person name="Andersen M.R."/>
            <person name="Neff N."/>
            <person name="Passarelli B."/>
            <person name="Koh W."/>
            <person name="Fan H.C."/>
            <person name="Wang J."/>
            <person name="Gui Y."/>
            <person name="Lee K.H."/>
            <person name="Betenbaugh M.J."/>
            <person name="Quake S.R."/>
            <person name="Famili I."/>
            <person name="Palsson B.O."/>
            <person name="Wang J."/>
        </authorList>
    </citation>
    <scope>NUCLEOTIDE SEQUENCE [LARGE SCALE GENOMIC DNA]</scope>
    <source>
        <strain evidence="2">CHO K1 cell line</strain>
    </source>
</reference>
<name>G3GWL0_CRIGR</name>
<dbReference type="Proteomes" id="UP000001075">
    <property type="component" value="Unassembled WGS sequence"/>
</dbReference>
<organism evidence="1 2">
    <name type="scientific">Cricetulus griseus</name>
    <name type="common">Chinese hamster</name>
    <name type="synonym">Cricetulus barabensis griseus</name>
    <dbReference type="NCBI Taxonomy" id="10029"/>
    <lineage>
        <taxon>Eukaryota</taxon>
        <taxon>Metazoa</taxon>
        <taxon>Chordata</taxon>
        <taxon>Craniata</taxon>
        <taxon>Vertebrata</taxon>
        <taxon>Euteleostomi</taxon>
        <taxon>Mammalia</taxon>
        <taxon>Eutheria</taxon>
        <taxon>Euarchontoglires</taxon>
        <taxon>Glires</taxon>
        <taxon>Rodentia</taxon>
        <taxon>Myomorpha</taxon>
        <taxon>Muroidea</taxon>
        <taxon>Cricetidae</taxon>
        <taxon>Cricetinae</taxon>
        <taxon>Cricetulus</taxon>
    </lineage>
</organism>